<proteinExistence type="predicted"/>
<evidence type="ECO:0000313" key="1">
    <source>
        <dbReference type="EMBL" id="KWZ53310.1"/>
    </source>
</evidence>
<dbReference type="EMBL" id="LNJU01000005">
    <property type="protein sequence ID" value="KWZ53310.1"/>
    <property type="molecule type" value="Genomic_DNA"/>
</dbReference>
<accession>A0AA40UVN1</accession>
<dbReference type="AlphaFoldDB" id="A0AA40UVN1"/>
<organism evidence="1 2">
    <name type="scientific">Burkholderia ubonensis</name>
    <dbReference type="NCBI Taxonomy" id="101571"/>
    <lineage>
        <taxon>Bacteria</taxon>
        <taxon>Pseudomonadati</taxon>
        <taxon>Pseudomonadota</taxon>
        <taxon>Betaproteobacteria</taxon>
        <taxon>Burkholderiales</taxon>
        <taxon>Burkholderiaceae</taxon>
        <taxon>Burkholderia</taxon>
        <taxon>Burkholderia cepacia complex</taxon>
    </lineage>
</organism>
<name>A0AA40UVN1_9BURK</name>
<dbReference type="Proteomes" id="UP000070119">
    <property type="component" value="Chromosome 2"/>
</dbReference>
<protein>
    <submittedName>
        <fullName evidence="1">Uncharacterized protein</fullName>
    </submittedName>
</protein>
<sequence>MIEKGLPIPRAARGRRPRYPFAKLEIGDSFFVAGKGAALLKELSNCANYHRRHHGGNFVVRSVDGGVRAWRVAPKDATGSSEPA</sequence>
<comment type="caution">
    <text evidence="1">The sequence shown here is derived from an EMBL/GenBank/DDBJ whole genome shotgun (WGS) entry which is preliminary data.</text>
</comment>
<reference evidence="1 2" key="1">
    <citation type="submission" date="2015-11" db="EMBL/GenBank/DDBJ databases">
        <authorList>
            <person name="Sahl J."/>
            <person name="Wagner D."/>
            <person name="Keim P."/>
        </authorList>
    </citation>
    <scope>NUCLEOTIDE SEQUENCE [LARGE SCALE GENOMIC DNA]</scope>
    <source>
        <strain evidence="1 2">MSMB1157</strain>
    </source>
</reference>
<evidence type="ECO:0000313" key="2">
    <source>
        <dbReference type="Proteomes" id="UP000070119"/>
    </source>
</evidence>
<gene>
    <name evidence="1" type="ORF">WK57_30445</name>
</gene>